<feature type="region of interest" description="Disordered" evidence="1">
    <location>
        <begin position="255"/>
        <end position="308"/>
    </location>
</feature>
<name>A0A2Z7B0V7_9LAMI</name>
<accession>A0A2Z7B0V7</accession>
<feature type="compositionally biased region" description="Polar residues" evidence="1">
    <location>
        <begin position="299"/>
        <end position="308"/>
    </location>
</feature>
<dbReference type="AlphaFoldDB" id="A0A2Z7B0V7"/>
<reference evidence="2 3" key="1">
    <citation type="journal article" date="2015" name="Proc. Natl. Acad. Sci. U.S.A.">
        <title>The resurrection genome of Boea hygrometrica: A blueprint for survival of dehydration.</title>
        <authorList>
            <person name="Xiao L."/>
            <person name="Yang G."/>
            <person name="Zhang L."/>
            <person name="Yang X."/>
            <person name="Zhao S."/>
            <person name="Ji Z."/>
            <person name="Zhou Q."/>
            <person name="Hu M."/>
            <person name="Wang Y."/>
            <person name="Chen M."/>
            <person name="Xu Y."/>
            <person name="Jin H."/>
            <person name="Xiao X."/>
            <person name="Hu G."/>
            <person name="Bao F."/>
            <person name="Hu Y."/>
            <person name="Wan P."/>
            <person name="Li L."/>
            <person name="Deng X."/>
            <person name="Kuang T."/>
            <person name="Xiang C."/>
            <person name="Zhu J.K."/>
            <person name="Oliver M.J."/>
            <person name="He Y."/>
        </authorList>
    </citation>
    <scope>NUCLEOTIDE SEQUENCE [LARGE SCALE GENOMIC DNA]</scope>
    <source>
        <strain evidence="3">cv. XS01</strain>
    </source>
</reference>
<sequence length="308" mass="35491">MMNSRRICPADGSYKDSAVGLVFMESAAGLAMETSKVESAVRNQTRAKLNQLKHNKSAGTITTSCKRLRAKCYLEIAIAKRCRLHKLIRQRFALALKIQQMLFALKIQQSQDTSWKHMFNTSWTTRRKQQQHPVVPSKHDDVKLVYVVSHTVAAGVHFWSLGVLTAAGCGIGSVHEFLAKIEYQFMFWAETKLVSKFFELRMLVLYKLYEMEVMKRVDEHHANFNPAEPSDNYDNMCIRIIDRELKRILDIEHRAHEEEQPAPEDKETAMTEQPAQEQIEKISRVVETVDETEAEREAVNSQEHQAQE</sequence>
<evidence type="ECO:0000313" key="2">
    <source>
        <dbReference type="EMBL" id="KZV25299.1"/>
    </source>
</evidence>
<feature type="compositionally biased region" description="Basic and acidic residues" evidence="1">
    <location>
        <begin position="255"/>
        <end position="269"/>
    </location>
</feature>
<evidence type="ECO:0000256" key="1">
    <source>
        <dbReference type="SAM" id="MobiDB-lite"/>
    </source>
</evidence>
<proteinExistence type="predicted"/>
<dbReference type="Proteomes" id="UP000250235">
    <property type="component" value="Unassembled WGS sequence"/>
</dbReference>
<gene>
    <name evidence="2" type="ORF">F511_07431</name>
</gene>
<evidence type="ECO:0000313" key="3">
    <source>
        <dbReference type="Proteomes" id="UP000250235"/>
    </source>
</evidence>
<protein>
    <submittedName>
        <fullName evidence="2">Uncharacterized protein</fullName>
    </submittedName>
</protein>
<dbReference type="EMBL" id="KV011895">
    <property type="protein sequence ID" value="KZV25299.1"/>
    <property type="molecule type" value="Genomic_DNA"/>
</dbReference>
<keyword evidence="3" id="KW-1185">Reference proteome</keyword>
<organism evidence="2 3">
    <name type="scientific">Dorcoceras hygrometricum</name>
    <dbReference type="NCBI Taxonomy" id="472368"/>
    <lineage>
        <taxon>Eukaryota</taxon>
        <taxon>Viridiplantae</taxon>
        <taxon>Streptophyta</taxon>
        <taxon>Embryophyta</taxon>
        <taxon>Tracheophyta</taxon>
        <taxon>Spermatophyta</taxon>
        <taxon>Magnoliopsida</taxon>
        <taxon>eudicotyledons</taxon>
        <taxon>Gunneridae</taxon>
        <taxon>Pentapetalae</taxon>
        <taxon>asterids</taxon>
        <taxon>lamiids</taxon>
        <taxon>Lamiales</taxon>
        <taxon>Gesneriaceae</taxon>
        <taxon>Didymocarpoideae</taxon>
        <taxon>Trichosporeae</taxon>
        <taxon>Loxocarpinae</taxon>
        <taxon>Dorcoceras</taxon>
    </lineage>
</organism>